<evidence type="ECO:0000256" key="8">
    <source>
        <dbReference type="SAM" id="SignalP"/>
    </source>
</evidence>
<keyword evidence="10" id="KW-1185">Reference proteome</keyword>
<dbReference type="AlphaFoldDB" id="A0A8C3G062"/>
<reference evidence="9" key="2">
    <citation type="submission" date="2025-09" db="UniProtKB">
        <authorList>
            <consortium name="Ensembl"/>
        </authorList>
    </citation>
    <scope>IDENTIFICATION</scope>
</reference>
<evidence type="ECO:0000256" key="2">
    <source>
        <dbReference type="ARBA" id="ARBA00011033"/>
    </source>
</evidence>
<accession>A0A8C3G062</accession>
<reference evidence="9" key="1">
    <citation type="submission" date="2025-08" db="UniProtKB">
        <authorList>
            <consortium name="Ensembl"/>
        </authorList>
    </citation>
    <scope>IDENTIFICATION</scope>
</reference>
<dbReference type="PANTHER" id="PTHR11691">
    <property type="entry name" value="TYPE I INTERFERON"/>
    <property type="match status" value="1"/>
</dbReference>
<name>A0A8C3G062_CYCLU</name>
<dbReference type="GO" id="GO:0005125">
    <property type="term" value="F:cytokine activity"/>
    <property type="evidence" value="ECO:0007669"/>
    <property type="project" value="UniProtKB-KW"/>
</dbReference>
<evidence type="ECO:0000256" key="4">
    <source>
        <dbReference type="ARBA" id="ARBA00022525"/>
    </source>
</evidence>
<proteinExistence type="inferred from homology"/>
<dbReference type="PANTHER" id="PTHR11691:SF73">
    <property type="entry name" value="INTERFERON BETA"/>
    <property type="match status" value="1"/>
</dbReference>
<comment type="similarity">
    <text evidence="2">Belongs to the alpha/beta interferon family.</text>
</comment>
<dbReference type="GO" id="GO:0051607">
    <property type="term" value="P:defense response to virus"/>
    <property type="evidence" value="ECO:0007669"/>
    <property type="project" value="UniProtKB-KW"/>
</dbReference>
<dbReference type="Pfam" id="PF00143">
    <property type="entry name" value="Interferon"/>
    <property type="match status" value="1"/>
</dbReference>
<evidence type="ECO:0000313" key="10">
    <source>
        <dbReference type="Proteomes" id="UP000694565"/>
    </source>
</evidence>
<dbReference type="SUPFAM" id="SSF47266">
    <property type="entry name" value="4-helical cytokines"/>
    <property type="match status" value="1"/>
</dbReference>
<keyword evidence="4" id="KW-0964">Secreted</keyword>
<evidence type="ECO:0000256" key="7">
    <source>
        <dbReference type="ARBA" id="ARBA00023157"/>
    </source>
</evidence>
<dbReference type="InterPro" id="IPR000471">
    <property type="entry name" value="Interferon_alpha/beta/delta"/>
</dbReference>
<keyword evidence="7" id="KW-1015">Disulfide bond</keyword>
<comment type="subcellular location">
    <subcellularLocation>
        <location evidence="1">Secreted</location>
    </subcellularLocation>
</comment>
<evidence type="ECO:0000256" key="1">
    <source>
        <dbReference type="ARBA" id="ARBA00004613"/>
    </source>
</evidence>
<dbReference type="GO" id="GO:0005615">
    <property type="term" value="C:extracellular space"/>
    <property type="evidence" value="ECO:0007669"/>
    <property type="project" value="UniProtKB-KW"/>
</dbReference>
<evidence type="ECO:0000256" key="3">
    <source>
        <dbReference type="ARBA" id="ARBA00022514"/>
    </source>
</evidence>
<feature type="signal peptide" evidence="8">
    <location>
        <begin position="1"/>
        <end position="21"/>
    </location>
</feature>
<organism evidence="9 10">
    <name type="scientific">Cyclopterus lumpus</name>
    <name type="common">Lumpsucker</name>
    <dbReference type="NCBI Taxonomy" id="8103"/>
    <lineage>
        <taxon>Eukaryota</taxon>
        <taxon>Metazoa</taxon>
        <taxon>Chordata</taxon>
        <taxon>Craniata</taxon>
        <taxon>Vertebrata</taxon>
        <taxon>Euteleostomi</taxon>
        <taxon>Actinopterygii</taxon>
        <taxon>Neopterygii</taxon>
        <taxon>Teleostei</taxon>
        <taxon>Neoteleostei</taxon>
        <taxon>Acanthomorphata</taxon>
        <taxon>Eupercaria</taxon>
        <taxon>Perciformes</taxon>
        <taxon>Cottioidei</taxon>
        <taxon>Cottales</taxon>
        <taxon>Cyclopteridae</taxon>
        <taxon>Cyclopterus</taxon>
    </lineage>
</organism>
<keyword evidence="3" id="KW-0202">Cytokine</keyword>
<keyword evidence="6" id="KW-0051">Antiviral defense</keyword>
<evidence type="ECO:0000256" key="5">
    <source>
        <dbReference type="ARBA" id="ARBA00022729"/>
    </source>
</evidence>
<evidence type="ECO:0000313" key="9">
    <source>
        <dbReference type="Ensembl" id="ENSCLMP00005025126.1"/>
    </source>
</evidence>
<dbReference type="Proteomes" id="UP000694565">
    <property type="component" value="Unplaced"/>
</dbReference>
<evidence type="ECO:0000256" key="6">
    <source>
        <dbReference type="ARBA" id="ARBA00023118"/>
    </source>
</evidence>
<dbReference type="Gene3D" id="1.20.1250.10">
    <property type="match status" value="1"/>
</dbReference>
<dbReference type="GO" id="GO:0006955">
    <property type="term" value="P:immune response"/>
    <property type="evidence" value="ECO:0007669"/>
    <property type="project" value="UniProtKB-ARBA"/>
</dbReference>
<dbReference type="GO" id="GO:0005126">
    <property type="term" value="F:cytokine receptor binding"/>
    <property type="evidence" value="ECO:0007669"/>
    <property type="project" value="InterPro"/>
</dbReference>
<sequence>MISWTSLLVFLLCSAVTPSLGCDWLRNYGHLSNTSLTLIQHMGGQLTDEESPVSFPYRLYQCIKSDEMESQLAFARDSLELIAGLYRHENRSSATWDTDETERFLMTIDRQTDVLKSCVSNSRLRRYYRRLVKSTLYRTGGSPASWELIRKESKLHLDQLDLLVGFVVDSATDSRRRSTDSRSALTLHDIIHPFIS</sequence>
<protein>
    <submittedName>
        <fullName evidence="9">Uncharacterized protein</fullName>
    </submittedName>
</protein>
<keyword evidence="5 8" id="KW-0732">Signal</keyword>
<feature type="chain" id="PRO_5034403041" evidence="8">
    <location>
        <begin position="22"/>
        <end position="196"/>
    </location>
</feature>
<dbReference type="InterPro" id="IPR009079">
    <property type="entry name" value="4_helix_cytokine-like_core"/>
</dbReference>
<dbReference type="GeneTree" id="ENSGT00510000050089"/>
<dbReference type="Ensembl" id="ENSCLMT00005026260.1">
    <property type="protein sequence ID" value="ENSCLMP00005025126.1"/>
    <property type="gene ID" value="ENSCLMG00005012324.1"/>
</dbReference>
<dbReference type="GO" id="GO:0043330">
    <property type="term" value="P:response to exogenous dsRNA"/>
    <property type="evidence" value="ECO:0007669"/>
    <property type="project" value="TreeGrafter"/>
</dbReference>